<dbReference type="EMBL" id="JARKHS020020234">
    <property type="protein sequence ID" value="KAK8771029.1"/>
    <property type="molecule type" value="Genomic_DNA"/>
</dbReference>
<comment type="caution">
    <text evidence="1">The sequence shown here is derived from an EMBL/GenBank/DDBJ whole genome shotgun (WGS) entry which is preliminary data.</text>
</comment>
<name>A0AAQ4E8F6_AMBAM</name>
<feature type="non-terminal residue" evidence="1">
    <location>
        <position position="1"/>
    </location>
</feature>
<evidence type="ECO:0000313" key="1">
    <source>
        <dbReference type="EMBL" id="KAK8771029.1"/>
    </source>
</evidence>
<sequence length="116" mass="13298">HNESSFEPKDLYPVVLSILQGYYLVRQKVHERAVGLFAVDRTASRDEQRRLTRAFWADQLLLASAVVASAARLRCPQKYKQFIGFLHSATRVSAIEIDTYGRVIVNVLFNKDTRET</sequence>
<keyword evidence="2" id="KW-1185">Reference proteome</keyword>
<dbReference type="AlphaFoldDB" id="A0AAQ4E8F6"/>
<organism evidence="1 2">
    <name type="scientific">Amblyomma americanum</name>
    <name type="common">Lone star tick</name>
    <dbReference type="NCBI Taxonomy" id="6943"/>
    <lineage>
        <taxon>Eukaryota</taxon>
        <taxon>Metazoa</taxon>
        <taxon>Ecdysozoa</taxon>
        <taxon>Arthropoda</taxon>
        <taxon>Chelicerata</taxon>
        <taxon>Arachnida</taxon>
        <taxon>Acari</taxon>
        <taxon>Parasitiformes</taxon>
        <taxon>Ixodida</taxon>
        <taxon>Ixodoidea</taxon>
        <taxon>Ixodidae</taxon>
        <taxon>Amblyomminae</taxon>
        <taxon>Amblyomma</taxon>
    </lineage>
</organism>
<reference evidence="1 2" key="1">
    <citation type="journal article" date="2023" name="Arcadia Sci">
        <title>De novo assembly of a long-read Amblyomma americanum tick genome.</title>
        <authorList>
            <person name="Chou S."/>
            <person name="Poskanzer K.E."/>
            <person name="Rollins M."/>
            <person name="Thuy-Boun P.S."/>
        </authorList>
    </citation>
    <scope>NUCLEOTIDE SEQUENCE [LARGE SCALE GENOMIC DNA]</scope>
    <source>
        <strain evidence="1">F_SG_1</strain>
        <tissue evidence="1">Salivary glands</tissue>
    </source>
</reference>
<proteinExistence type="predicted"/>
<accession>A0AAQ4E8F6</accession>
<gene>
    <name evidence="1" type="ORF">V5799_025727</name>
</gene>
<evidence type="ECO:0000313" key="2">
    <source>
        <dbReference type="Proteomes" id="UP001321473"/>
    </source>
</evidence>
<protein>
    <submittedName>
        <fullName evidence="1">Uncharacterized protein</fullName>
    </submittedName>
</protein>
<dbReference type="Proteomes" id="UP001321473">
    <property type="component" value="Unassembled WGS sequence"/>
</dbReference>